<keyword evidence="4" id="KW-1003">Cell membrane</keyword>
<evidence type="ECO:0000259" key="9">
    <source>
        <dbReference type="SMART" id="SM00244"/>
    </source>
</evidence>
<keyword evidence="8" id="KW-0812">Transmembrane</keyword>
<feature type="coiled-coil region" evidence="6">
    <location>
        <begin position="247"/>
        <end position="295"/>
    </location>
</feature>
<organism evidence="10 11">
    <name type="scientific">Caulobacter radicis</name>
    <dbReference type="NCBI Taxonomy" id="2172650"/>
    <lineage>
        <taxon>Bacteria</taxon>
        <taxon>Pseudomonadati</taxon>
        <taxon>Pseudomonadota</taxon>
        <taxon>Alphaproteobacteria</taxon>
        <taxon>Caulobacterales</taxon>
        <taxon>Caulobacteraceae</taxon>
        <taxon>Caulobacter</taxon>
    </lineage>
</organism>
<evidence type="ECO:0000313" key="11">
    <source>
        <dbReference type="Proteomes" id="UP000244913"/>
    </source>
</evidence>
<sequence length="619" mass="66639">MPALIEIAVIAGGSLVGLLILGLILARLYKRASKETSFVRTGFGGEKVVMNGGALILPVFHETIPVNMNTLRLAVARSAEQALITKDRMRVDVLAEFYVRVQPSAEAIASAAQTLGQRTMHPEQLKDLVEGKFVDALRSVAAELTMTELHEQRTHFVQKVQQVSSEDLLKNGLELETVSLTGLDQTAMEYFNPSNAFDAEGLTRLTEEIELRKKLRNDIEQDTQVQIRTKNLEAQRRTLEISRDEEYAKLEQERELAIRRAAQAAEVSQKEAEKAREAEGAKISAQQQIETAKIDADRAVAQQRIAMEQELGEREIAKERAVETQTIEKAKAIELSEQDRAIAVAEKSRAQSEAQADADKALALAVAAEEQVKTVREREAADRQKIIELIEATKEAEREAIAVRVAAEAEKTAASDRAEALREEAKGAADKTRIEAEATAEAVRLAAEAARVRYGVDAAGQEALNKAANLLSADQVAMAIRIKLIENLDRIIAESVKPLEAIDSIRIVQVDGLNGATGGAPANDAGGGSHGGGGNLADQVVSGALRYRAQAPLLDQLMAEVGLNGGALSGLTAPLADVAPTVATVIDDVPAPRRVKKAKPAAIAAPVAVEEEEEGDEEA</sequence>
<comment type="caution">
    <text evidence="10">The sequence shown here is derived from an EMBL/GenBank/DDBJ whole genome shotgun (WGS) entry which is preliminary data.</text>
</comment>
<dbReference type="SUPFAM" id="SSF117892">
    <property type="entry name" value="Band 7/SPFH domain"/>
    <property type="match status" value="1"/>
</dbReference>
<dbReference type="Pfam" id="PF15975">
    <property type="entry name" value="Flot"/>
    <property type="match status" value="1"/>
</dbReference>
<proteinExistence type="inferred from homology"/>
<dbReference type="Gene3D" id="3.30.479.30">
    <property type="entry name" value="Band 7 domain"/>
    <property type="match status" value="1"/>
</dbReference>
<evidence type="ECO:0000256" key="8">
    <source>
        <dbReference type="SAM" id="Phobius"/>
    </source>
</evidence>
<dbReference type="InterPro" id="IPR036013">
    <property type="entry name" value="Band_7/SPFH_dom_sf"/>
</dbReference>
<evidence type="ECO:0000256" key="6">
    <source>
        <dbReference type="SAM" id="Coils"/>
    </source>
</evidence>
<feature type="transmembrane region" description="Helical" evidence="8">
    <location>
        <begin position="7"/>
        <end position="29"/>
    </location>
</feature>
<name>A0A2T9JGH8_9CAUL</name>
<gene>
    <name evidence="10" type="ORF">DDF65_10645</name>
</gene>
<protein>
    <submittedName>
        <fullName evidence="10">Flotillin</fullName>
    </submittedName>
</protein>
<feature type="domain" description="Band 7" evidence="9">
    <location>
        <begin position="26"/>
        <end position="195"/>
    </location>
</feature>
<dbReference type="SMART" id="SM00244">
    <property type="entry name" value="PHB"/>
    <property type="match status" value="1"/>
</dbReference>
<evidence type="ECO:0000256" key="4">
    <source>
        <dbReference type="ARBA" id="ARBA00022475"/>
    </source>
</evidence>
<evidence type="ECO:0000313" key="10">
    <source>
        <dbReference type="EMBL" id="PVM82785.1"/>
    </source>
</evidence>
<feature type="coiled-coil region" evidence="6">
    <location>
        <begin position="404"/>
        <end position="431"/>
    </location>
</feature>
<keyword evidence="6" id="KW-0175">Coiled coil</keyword>
<evidence type="ECO:0000256" key="7">
    <source>
        <dbReference type="SAM" id="MobiDB-lite"/>
    </source>
</evidence>
<dbReference type="PANTHER" id="PTHR13806:SF31">
    <property type="entry name" value="FLOTILLIN-LIKE PROTEIN 1-RELATED"/>
    <property type="match status" value="1"/>
</dbReference>
<evidence type="ECO:0000256" key="1">
    <source>
        <dbReference type="ARBA" id="ARBA00004167"/>
    </source>
</evidence>
<accession>A0A2T9JGH8</accession>
<dbReference type="InterPro" id="IPR031905">
    <property type="entry name" value="Flotillin_C"/>
</dbReference>
<evidence type="ECO:0000256" key="2">
    <source>
        <dbReference type="ARBA" id="ARBA00004236"/>
    </source>
</evidence>
<dbReference type="Proteomes" id="UP000244913">
    <property type="component" value="Unassembled WGS sequence"/>
</dbReference>
<keyword evidence="8" id="KW-1133">Transmembrane helix</keyword>
<dbReference type="InterPro" id="IPR027705">
    <property type="entry name" value="Flotillin_fam"/>
</dbReference>
<dbReference type="CDD" id="cd03399">
    <property type="entry name" value="SPFH_flotillin"/>
    <property type="match status" value="1"/>
</dbReference>
<dbReference type="InterPro" id="IPR001107">
    <property type="entry name" value="Band_7"/>
</dbReference>
<keyword evidence="11" id="KW-1185">Reference proteome</keyword>
<dbReference type="GO" id="GO:0005886">
    <property type="term" value="C:plasma membrane"/>
    <property type="evidence" value="ECO:0007669"/>
    <property type="project" value="UniProtKB-SubCell"/>
</dbReference>
<comment type="similarity">
    <text evidence="3">Belongs to the band 7/mec-2 family. Flotillin subfamily.</text>
</comment>
<dbReference type="EMBL" id="QDKP01000034">
    <property type="protein sequence ID" value="PVM82785.1"/>
    <property type="molecule type" value="Genomic_DNA"/>
</dbReference>
<keyword evidence="5 8" id="KW-0472">Membrane</keyword>
<dbReference type="Pfam" id="PF01145">
    <property type="entry name" value="Band_7"/>
    <property type="match status" value="1"/>
</dbReference>
<reference evidence="10 11" key="1">
    <citation type="submission" date="2018-04" db="EMBL/GenBank/DDBJ databases">
        <title>The genome sequence of Caulobacter sp. 736.</title>
        <authorList>
            <person name="Gao J."/>
            <person name="Sun J."/>
        </authorList>
    </citation>
    <scope>NUCLEOTIDE SEQUENCE [LARGE SCALE GENOMIC DNA]</scope>
    <source>
        <strain evidence="10 11">736</strain>
    </source>
</reference>
<evidence type="ECO:0000256" key="5">
    <source>
        <dbReference type="ARBA" id="ARBA00023136"/>
    </source>
</evidence>
<feature type="compositionally biased region" description="Acidic residues" evidence="7">
    <location>
        <begin position="609"/>
        <end position="619"/>
    </location>
</feature>
<dbReference type="AlphaFoldDB" id="A0A2T9JGH8"/>
<comment type="subcellular location">
    <subcellularLocation>
        <location evidence="2">Cell membrane</location>
    </subcellularLocation>
    <subcellularLocation>
        <location evidence="1">Membrane</location>
        <topology evidence="1">Single-pass membrane protein</topology>
    </subcellularLocation>
</comment>
<dbReference type="RefSeq" id="WP_116567049.1">
    <property type="nucleotide sequence ID" value="NZ_QDKP01000034.1"/>
</dbReference>
<evidence type="ECO:0000256" key="3">
    <source>
        <dbReference type="ARBA" id="ARBA00007161"/>
    </source>
</evidence>
<dbReference type="PANTHER" id="PTHR13806">
    <property type="entry name" value="FLOTILLIN-RELATED"/>
    <property type="match status" value="1"/>
</dbReference>
<feature type="region of interest" description="Disordered" evidence="7">
    <location>
        <begin position="600"/>
        <end position="619"/>
    </location>
</feature>